<organism evidence="1 2">
    <name type="scientific">Planctomyces bekefii</name>
    <dbReference type="NCBI Taxonomy" id="1653850"/>
    <lineage>
        <taxon>Bacteria</taxon>
        <taxon>Pseudomonadati</taxon>
        <taxon>Planctomycetota</taxon>
        <taxon>Planctomycetia</taxon>
        <taxon>Planctomycetales</taxon>
        <taxon>Planctomycetaceae</taxon>
        <taxon>Planctomyces</taxon>
    </lineage>
</organism>
<keyword evidence="2" id="KW-1185">Reference proteome</keyword>
<evidence type="ECO:0000313" key="1">
    <source>
        <dbReference type="EMBL" id="TWW08087.1"/>
    </source>
</evidence>
<proteinExistence type="predicted"/>
<gene>
    <name evidence="1" type="ORF">E3A20_27830</name>
</gene>
<dbReference type="AlphaFoldDB" id="A0A5C6M193"/>
<dbReference type="Proteomes" id="UP000321083">
    <property type="component" value="Unassembled WGS sequence"/>
</dbReference>
<evidence type="ECO:0000313" key="2">
    <source>
        <dbReference type="Proteomes" id="UP000321083"/>
    </source>
</evidence>
<sequence length="75" mass="9026">MSQVPQFRQFVRHAEAIIVYKLEVAKGEEMPDARRYHVDFRTPDCQLLKIWELREPYRKFSQRSVQDGQCGEVRE</sequence>
<reference evidence="1 2" key="2">
    <citation type="submission" date="2019-08" db="EMBL/GenBank/DDBJ databases">
        <authorList>
            <person name="Henke P."/>
        </authorList>
    </citation>
    <scope>NUCLEOTIDE SEQUENCE [LARGE SCALE GENOMIC DNA]</scope>
    <source>
        <strain evidence="1">Phe10_nw2017</strain>
    </source>
</reference>
<protein>
    <submittedName>
        <fullName evidence="1">Uncharacterized protein</fullName>
    </submittedName>
</protein>
<name>A0A5C6M193_9PLAN</name>
<accession>A0A5C6M193</accession>
<dbReference type="EMBL" id="SRHE01000848">
    <property type="protein sequence ID" value="TWW08087.1"/>
    <property type="molecule type" value="Genomic_DNA"/>
</dbReference>
<reference evidence="1 2" key="1">
    <citation type="submission" date="2019-08" db="EMBL/GenBank/DDBJ databases">
        <title>100 year-old enigma solved: identification of Planctomyces bekefii, the type genus and species of the phylum Planctomycetes.</title>
        <authorList>
            <person name="Svetlana D.N."/>
            <person name="Overmann J."/>
        </authorList>
    </citation>
    <scope>NUCLEOTIDE SEQUENCE [LARGE SCALE GENOMIC DNA]</scope>
    <source>
        <strain evidence="1">Phe10_nw2017</strain>
    </source>
</reference>
<comment type="caution">
    <text evidence="1">The sequence shown here is derived from an EMBL/GenBank/DDBJ whole genome shotgun (WGS) entry which is preliminary data.</text>
</comment>